<evidence type="ECO:0000313" key="1">
    <source>
        <dbReference type="Proteomes" id="UP000046395"/>
    </source>
</evidence>
<proteinExistence type="predicted"/>
<accession>A0A5S6Q804</accession>
<name>A0A5S6Q804_TRIMR</name>
<dbReference type="AlphaFoldDB" id="A0A5S6Q804"/>
<protein>
    <submittedName>
        <fullName evidence="2">Uncharacterized protein</fullName>
    </submittedName>
</protein>
<evidence type="ECO:0000313" key="2">
    <source>
        <dbReference type="WBParaSite" id="TMUE_1000003318.1"/>
    </source>
</evidence>
<sequence>MMRRSHSGSGIVAAPQDYCTQRRKSNTTATDGHEEPGRNHILSILQNSVYTFSLPWNSCANLDNESLLGIEETLLMHRYMICKFTRFAEI</sequence>
<dbReference type="Proteomes" id="UP000046395">
    <property type="component" value="Unassembled WGS sequence"/>
</dbReference>
<dbReference type="WBParaSite" id="TMUE_1000003318.1">
    <property type="protein sequence ID" value="TMUE_1000003318.1"/>
    <property type="gene ID" value="WBGene00292439"/>
</dbReference>
<keyword evidence="1" id="KW-1185">Reference proteome</keyword>
<reference evidence="2" key="1">
    <citation type="submission" date="2019-12" db="UniProtKB">
        <authorList>
            <consortium name="WormBaseParasite"/>
        </authorList>
    </citation>
    <scope>IDENTIFICATION</scope>
</reference>
<organism evidence="1 2">
    <name type="scientific">Trichuris muris</name>
    <name type="common">Mouse whipworm</name>
    <dbReference type="NCBI Taxonomy" id="70415"/>
    <lineage>
        <taxon>Eukaryota</taxon>
        <taxon>Metazoa</taxon>
        <taxon>Ecdysozoa</taxon>
        <taxon>Nematoda</taxon>
        <taxon>Enoplea</taxon>
        <taxon>Dorylaimia</taxon>
        <taxon>Trichinellida</taxon>
        <taxon>Trichuridae</taxon>
        <taxon>Trichuris</taxon>
    </lineage>
</organism>